<keyword evidence="4 5" id="KW-0408">Iron</keyword>
<evidence type="ECO:0000256" key="7">
    <source>
        <dbReference type="SAM" id="Phobius"/>
    </source>
</evidence>
<name>A0A1W5D507_9LECA</name>
<keyword evidence="6" id="KW-0560">Oxidoreductase</keyword>
<dbReference type="Proteomes" id="UP000192927">
    <property type="component" value="Unassembled WGS sequence"/>
</dbReference>
<keyword evidence="9" id="KW-1185">Reference proteome</keyword>
<dbReference type="Gene3D" id="1.10.630.10">
    <property type="entry name" value="Cytochrome P450"/>
    <property type="match status" value="1"/>
</dbReference>
<dbReference type="InterPro" id="IPR001128">
    <property type="entry name" value="Cyt_P450"/>
</dbReference>
<dbReference type="InterPro" id="IPR017972">
    <property type="entry name" value="Cyt_P450_CS"/>
</dbReference>
<accession>A0A1W5D507</accession>
<dbReference type="Pfam" id="PF00067">
    <property type="entry name" value="p450"/>
    <property type="match status" value="1"/>
</dbReference>
<dbReference type="PRINTS" id="PR00465">
    <property type="entry name" value="EP450IV"/>
</dbReference>
<dbReference type="InterPro" id="IPR036396">
    <property type="entry name" value="Cyt_P450_sf"/>
</dbReference>
<evidence type="ECO:0000313" key="8">
    <source>
        <dbReference type="EMBL" id="SLM38145.1"/>
    </source>
</evidence>
<reference evidence="9" key="1">
    <citation type="submission" date="2017-03" db="EMBL/GenBank/DDBJ databases">
        <authorList>
            <person name="Sharma R."/>
            <person name="Thines M."/>
        </authorList>
    </citation>
    <scope>NUCLEOTIDE SEQUENCE [LARGE SCALE GENOMIC DNA]</scope>
</reference>
<comment type="similarity">
    <text evidence="2 6">Belongs to the cytochrome P450 family.</text>
</comment>
<dbReference type="PROSITE" id="PS00086">
    <property type="entry name" value="CYTOCHROME_P450"/>
    <property type="match status" value="1"/>
</dbReference>
<keyword evidence="7" id="KW-1133">Transmembrane helix</keyword>
<evidence type="ECO:0000256" key="3">
    <source>
        <dbReference type="ARBA" id="ARBA00022723"/>
    </source>
</evidence>
<keyword evidence="3 5" id="KW-0479">Metal-binding</keyword>
<evidence type="ECO:0000256" key="1">
    <source>
        <dbReference type="ARBA" id="ARBA00001971"/>
    </source>
</evidence>
<evidence type="ECO:0000256" key="4">
    <source>
        <dbReference type="ARBA" id="ARBA00023004"/>
    </source>
</evidence>
<dbReference type="PANTHER" id="PTHR47582:SF1">
    <property type="entry name" value="P450, PUTATIVE (EUROFUNG)-RELATED"/>
    <property type="match status" value="1"/>
</dbReference>
<dbReference type="GO" id="GO:0020037">
    <property type="term" value="F:heme binding"/>
    <property type="evidence" value="ECO:0007669"/>
    <property type="project" value="InterPro"/>
</dbReference>
<keyword evidence="5 6" id="KW-0349">Heme</keyword>
<protein>
    <submittedName>
        <fullName evidence="8">Cytochrome p450</fullName>
    </submittedName>
</protein>
<dbReference type="CDD" id="cd11040">
    <property type="entry name" value="CYP7_CYP8-like"/>
    <property type="match status" value="1"/>
</dbReference>
<feature type="binding site" description="axial binding residue" evidence="5">
    <location>
        <position position="447"/>
    </location>
    <ligand>
        <name>heme</name>
        <dbReference type="ChEBI" id="CHEBI:30413"/>
    </ligand>
    <ligandPart>
        <name>Fe</name>
        <dbReference type="ChEBI" id="CHEBI:18248"/>
    </ligandPart>
</feature>
<keyword evidence="7" id="KW-0472">Membrane</keyword>
<dbReference type="GO" id="GO:0016705">
    <property type="term" value="F:oxidoreductase activity, acting on paired donors, with incorporation or reduction of molecular oxygen"/>
    <property type="evidence" value="ECO:0007669"/>
    <property type="project" value="InterPro"/>
</dbReference>
<dbReference type="InterPro" id="IPR053007">
    <property type="entry name" value="CYP450_monoxygenase_sec-met"/>
</dbReference>
<evidence type="ECO:0000256" key="6">
    <source>
        <dbReference type="RuleBase" id="RU000461"/>
    </source>
</evidence>
<keyword evidence="7" id="KW-0812">Transmembrane</keyword>
<feature type="transmembrane region" description="Helical" evidence="7">
    <location>
        <begin position="7"/>
        <end position="28"/>
    </location>
</feature>
<dbReference type="InterPro" id="IPR002403">
    <property type="entry name" value="Cyt_P450_E_grp-IV"/>
</dbReference>
<dbReference type="AlphaFoldDB" id="A0A1W5D507"/>
<dbReference type="EMBL" id="FWEW01002281">
    <property type="protein sequence ID" value="SLM38145.1"/>
    <property type="molecule type" value="Genomic_DNA"/>
</dbReference>
<keyword evidence="6" id="KW-0503">Monooxygenase</keyword>
<evidence type="ECO:0000313" key="9">
    <source>
        <dbReference type="Proteomes" id="UP000192927"/>
    </source>
</evidence>
<dbReference type="GO" id="GO:0004497">
    <property type="term" value="F:monooxygenase activity"/>
    <property type="evidence" value="ECO:0007669"/>
    <property type="project" value="UniProtKB-KW"/>
</dbReference>
<comment type="cofactor">
    <cofactor evidence="1 5">
        <name>heme</name>
        <dbReference type="ChEBI" id="CHEBI:30413"/>
    </cofactor>
</comment>
<sequence>MDGVSQAMLLVALAVGVGTYLMLVRILGAKQDPQEPPLIPATIPYIGHVIGFMRSKSNYYVQLSHQSVLPIFTMTMPGTKMYVVTTPELIQAIQKQPKELAFPPIEAKFASKVCGSSAEAHKIMMTNVNGDEGDWGLSMETYAAMRAALAPGPDLDNMNRVMIQNIAAALDHLTAAGGKHAKIGLAKWLRSSVTAATTNSVYGPQNPFKQQAVEDGFWDFENDLVAILIGVLPSITARKGVAGRAKVTQAFERYFRTGGHKESSILMQNRYETGAKNGLSIEDIARFEVGGAIAILVNTAPAAFWTLLYVYSHPGILEDIRNEVSSIMTTTVDETGNPIWNLDITNVKTKCPVLTSTFQEVLRHRSMGTSIRQVMQDTLLKDQWLLKKGCMIQMPSRVIHKDSSIWGSDVDEFNPRRFMKGEVPKTENGKPPNPAAFRAFGGGTTLCPGRHFATTEILAVVTMFVMRYNMEPTAGAWSLPKTDNTNVAAVVMEPDSDVEVEVSTREGFEGGQWTFSLRNSGMIFAVVAEDI</sequence>
<evidence type="ECO:0000256" key="5">
    <source>
        <dbReference type="PIRSR" id="PIRSR602403-1"/>
    </source>
</evidence>
<dbReference type="PANTHER" id="PTHR47582">
    <property type="entry name" value="P450, PUTATIVE (EUROFUNG)-RELATED"/>
    <property type="match status" value="1"/>
</dbReference>
<evidence type="ECO:0000256" key="2">
    <source>
        <dbReference type="ARBA" id="ARBA00010617"/>
    </source>
</evidence>
<proteinExistence type="inferred from homology"/>
<dbReference type="GO" id="GO:0005506">
    <property type="term" value="F:iron ion binding"/>
    <property type="evidence" value="ECO:0007669"/>
    <property type="project" value="InterPro"/>
</dbReference>
<organism evidence="8 9">
    <name type="scientific">Lasallia pustulata</name>
    <dbReference type="NCBI Taxonomy" id="136370"/>
    <lineage>
        <taxon>Eukaryota</taxon>
        <taxon>Fungi</taxon>
        <taxon>Dikarya</taxon>
        <taxon>Ascomycota</taxon>
        <taxon>Pezizomycotina</taxon>
        <taxon>Lecanoromycetes</taxon>
        <taxon>OSLEUM clade</taxon>
        <taxon>Umbilicariomycetidae</taxon>
        <taxon>Umbilicariales</taxon>
        <taxon>Umbilicariaceae</taxon>
        <taxon>Lasallia</taxon>
    </lineage>
</organism>
<dbReference type="SUPFAM" id="SSF48264">
    <property type="entry name" value="Cytochrome P450"/>
    <property type="match status" value="1"/>
</dbReference>